<organism evidence="2 3">
    <name type="scientific">Streptomyces azureus</name>
    <dbReference type="NCBI Taxonomy" id="146537"/>
    <lineage>
        <taxon>Bacteria</taxon>
        <taxon>Bacillati</taxon>
        <taxon>Actinomycetota</taxon>
        <taxon>Actinomycetes</taxon>
        <taxon>Kitasatosporales</taxon>
        <taxon>Streptomycetaceae</taxon>
        <taxon>Streptomyces</taxon>
    </lineage>
</organism>
<feature type="region of interest" description="Disordered" evidence="1">
    <location>
        <begin position="18"/>
        <end position="40"/>
    </location>
</feature>
<name>A0A0K8PQQ0_STRAJ</name>
<keyword evidence="3" id="KW-1185">Reference proteome</keyword>
<reference evidence="2" key="1">
    <citation type="journal article" date="2015" name="Genome Announc.">
        <title>Draft Genome Sequence of Thiostrepton-Producing Streptomyces azureus ATCC 14921.</title>
        <authorList>
            <person name="Sakihara K."/>
            <person name="Maeda J."/>
            <person name="Tashiro K."/>
            <person name="Fujino Y."/>
            <person name="Kuhara S."/>
            <person name="Ohshima T."/>
            <person name="Ogata S."/>
            <person name="Doi K."/>
        </authorList>
    </citation>
    <scope>NUCLEOTIDE SEQUENCE [LARGE SCALE GENOMIC DNA]</scope>
    <source>
        <strain evidence="2">ATCC14921</strain>
    </source>
</reference>
<feature type="compositionally biased region" description="Basic and acidic residues" evidence="1">
    <location>
        <begin position="18"/>
        <end position="28"/>
    </location>
</feature>
<proteinExistence type="predicted"/>
<protein>
    <submittedName>
        <fullName evidence="2">Bacterio-opsin activator-like protein</fullName>
    </submittedName>
</protein>
<accession>A0A0K8PQQ0</accession>
<sequence>MIAGKLDGAADTTCRVVSDNERARHPADTHTSTSGPVLQPRGLTPVGGWKALLLAAAIVLEVPFDQFLNAVYAKAKRIDGPALAGQAGEDDFLDGPLVR</sequence>
<dbReference type="EMBL" id="DF968327">
    <property type="protein sequence ID" value="GAP50230.1"/>
    <property type="molecule type" value="Genomic_DNA"/>
</dbReference>
<dbReference type="AlphaFoldDB" id="A0A0K8PQQ0"/>
<dbReference type="Proteomes" id="UP000053859">
    <property type="component" value="Unassembled WGS sequence"/>
</dbReference>
<gene>
    <name evidence="2" type="ORF">SAZU_5086</name>
</gene>
<evidence type="ECO:0000313" key="2">
    <source>
        <dbReference type="EMBL" id="GAP50230.1"/>
    </source>
</evidence>
<evidence type="ECO:0000313" key="3">
    <source>
        <dbReference type="Proteomes" id="UP000053859"/>
    </source>
</evidence>
<evidence type="ECO:0000256" key="1">
    <source>
        <dbReference type="SAM" id="MobiDB-lite"/>
    </source>
</evidence>
<dbReference type="PATRIC" id="fig|146537.3.peg.5348"/>